<protein>
    <submittedName>
        <fullName evidence="2">Unannotated protein</fullName>
    </submittedName>
</protein>
<gene>
    <name evidence="2" type="ORF">UFOPK3789_00495</name>
</gene>
<keyword evidence="1" id="KW-0472">Membrane</keyword>
<evidence type="ECO:0000256" key="1">
    <source>
        <dbReference type="SAM" id="Phobius"/>
    </source>
</evidence>
<proteinExistence type="predicted"/>
<name>A0A6J7JW83_9ZZZZ</name>
<keyword evidence="1" id="KW-0812">Transmembrane</keyword>
<accession>A0A6J7JW83</accession>
<dbReference type="NCBIfam" id="TIGR01167">
    <property type="entry name" value="LPXTG_anchor"/>
    <property type="match status" value="1"/>
</dbReference>
<organism evidence="2">
    <name type="scientific">freshwater metagenome</name>
    <dbReference type="NCBI Taxonomy" id="449393"/>
    <lineage>
        <taxon>unclassified sequences</taxon>
        <taxon>metagenomes</taxon>
        <taxon>ecological metagenomes</taxon>
    </lineage>
</organism>
<evidence type="ECO:0000313" key="2">
    <source>
        <dbReference type="EMBL" id="CAB4947890.1"/>
    </source>
</evidence>
<reference evidence="2" key="1">
    <citation type="submission" date="2020-05" db="EMBL/GenBank/DDBJ databases">
        <authorList>
            <person name="Chiriac C."/>
            <person name="Salcher M."/>
            <person name="Ghai R."/>
            <person name="Kavagutti S V."/>
        </authorList>
    </citation>
    <scope>NUCLEOTIDE SEQUENCE</scope>
</reference>
<keyword evidence="1" id="KW-1133">Transmembrane helix</keyword>
<sequence length="109" mass="10776">MNRIRAIGFSALVASAGISASTLGAIPAHAAYPPDPSCLAVMEGCGDTTTTTIPTDVLGEEVTRVKTVAVDSNGLPVTGGDLVGLLALGGAAALGGGAMVRLSRRNRDA</sequence>
<dbReference type="EMBL" id="CAFBNL010000018">
    <property type="protein sequence ID" value="CAB4947890.1"/>
    <property type="molecule type" value="Genomic_DNA"/>
</dbReference>
<feature type="transmembrane region" description="Helical" evidence="1">
    <location>
        <begin position="82"/>
        <end position="102"/>
    </location>
</feature>
<dbReference type="AlphaFoldDB" id="A0A6J7JW83"/>